<evidence type="ECO:0000313" key="2">
    <source>
        <dbReference type="EMBL" id="ROV95167.1"/>
    </source>
</evidence>
<feature type="domain" description="Asl1-like glycosyl hydrolase catalytic" evidence="1">
    <location>
        <begin position="18"/>
        <end position="263"/>
    </location>
</feature>
<dbReference type="OrthoDB" id="43654at2759"/>
<gene>
    <name evidence="2" type="ORF">VMCG_08555</name>
</gene>
<dbReference type="GO" id="GO:0071966">
    <property type="term" value="P:fungal-type cell wall polysaccharide metabolic process"/>
    <property type="evidence" value="ECO:0007669"/>
    <property type="project" value="TreeGrafter"/>
</dbReference>
<dbReference type="PANTHER" id="PTHR34154:SF3">
    <property type="entry name" value="ALKALI-SENSITIVE LINKAGE PROTEIN 1"/>
    <property type="match status" value="1"/>
</dbReference>
<dbReference type="InterPro" id="IPR024655">
    <property type="entry name" value="Asl1_glyco_hydro_catalytic"/>
</dbReference>
<dbReference type="Pfam" id="PF11790">
    <property type="entry name" value="Glyco_hydro_cc"/>
    <property type="match status" value="1"/>
</dbReference>
<comment type="caution">
    <text evidence="2">The sequence shown here is derived from an EMBL/GenBank/DDBJ whole genome shotgun (WGS) entry which is preliminary data.</text>
</comment>
<dbReference type="STRING" id="356882.A0A423VVS5"/>
<dbReference type="FunFam" id="3.20.20.80:FF:000207">
    <property type="entry name" value="Glycoside hydrolase family 128 protein"/>
    <property type="match status" value="1"/>
</dbReference>
<dbReference type="GO" id="GO:0009277">
    <property type="term" value="C:fungal-type cell wall"/>
    <property type="evidence" value="ECO:0007669"/>
    <property type="project" value="TreeGrafter"/>
</dbReference>
<evidence type="ECO:0000313" key="3">
    <source>
        <dbReference type="Proteomes" id="UP000283895"/>
    </source>
</evidence>
<dbReference type="Proteomes" id="UP000283895">
    <property type="component" value="Unassembled WGS sequence"/>
</dbReference>
<dbReference type="InterPro" id="IPR053183">
    <property type="entry name" value="ASL1"/>
</dbReference>
<reference evidence="2 3" key="1">
    <citation type="submission" date="2015-09" db="EMBL/GenBank/DDBJ databases">
        <title>Host preference determinants of Valsa canker pathogens revealed by comparative genomics.</title>
        <authorList>
            <person name="Yin Z."/>
            <person name="Huang L."/>
        </authorList>
    </citation>
    <scope>NUCLEOTIDE SEQUENCE [LARGE SCALE GENOMIC DNA]</scope>
    <source>
        <strain evidence="2 3">03-1</strain>
    </source>
</reference>
<dbReference type="EMBL" id="LKEA01000037">
    <property type="protein sequence ID" value="ROV95167.1"/>
    <property type="molecule type" value="Genomic_DNA"/>
</dbReference>
<dbReference type="AlphaFoldDB" id="A0A423VVS5"/>
<dbReference type="Gene3D" id="3.20.20.80">
    <property type="entry name" value="Glycosidases"/>
    <property type="match status" value="1"/>
</dbReference>
<sequence>MAMYTDASPYSKRGLCFVPNSTTPQDDFIWTTKPSALSWYYNYASSPSQTFSNLTQGELEFVPMLWGAPENTKDTTFLDNVTTVMKSGTNIRNVLTFNEPEMTQWGGSGVDPAVGAQVWVNNIIPLQQMGIRAGLPAPSGSMDGLPWIRQFLGNCSEIIGEDCVYDFVTLHWYGNFEGLASHIGEYVATFPGYSIWVTEYNLDHAPLRDTQWFYKTSAEYLDRLPYIERYSLFGAFRSTVSNVGPNAAMLSPEGKLTDIGKWYLGGNDHSNSHAQNIAAPLTLPNVVLILSVVIITCINIRT</sequence>
<keyword evidence="3" id="KW-1185">Reference proteome</keyword>
<evidence type="ECO:0000259" key="1">
    <source>
        <dbReference type="Pfam" id="PF11790"/>
    </source>
</evidence>
<protein>
    <recommendedName>
        <fullName evidence="1">Asl1-like glycosyl hydrolase catalytic domain-containing protein</fullName>
    </recommendedName>
</protein>
<dbReference type="SUPFAM" id="SSF51445">
    <property type="entry name" value="(Trans)glycosidases"/>
    <property type="match status" value="1"/>
</dbReference>
<organism evidence="2 3">
    <name type="scientific">Cytospora schulzeri</name>
    <dbReference type="NCBI Taxonomy" id="448051"/>
    <lineage>
        <taxon>Eukaryota</taxon>
        <taxon>Fungi</taxon>
        <taxon>Dikarya</taxon>
        <taxon>Ascomycota</taxon>
        <taxon>Pezizomycotina</taxon>
        <taxon>Sordariomycetes</taxon>
        <taxon>Sordariomycetidae</taxon>
        <taxon>Diaporthales</taxon>
        <taxon>Cytosporaceae</taxon>
        <taxon>Cytospora</taxon>
    </lineage>
</organism>
<accession>A0A423VVS5</accession>
<dbReference type="PANTHER" id="PTHR34154">
    <property type="entry name" value="ALKALI-SENSITIVE LINKAGE PROTEIN 1"/>
    <property type="match status" value="1"/>
</dbReference>
<proteinExistence type="predicted"/>
<name>A0A423VVS5_9PEZI</name>
<dbReference type="InterPro" id="IPR017853">
    <property type="entry name" value="GH"/>
</dbReference>